<dbReference type="AlphaFoldDB" id="A0A1U7LYA5"/>
<reference evidence="6 7" key="1">
    <citation type="journal article" date="2016" name="Appl. Environ. Microbiol.">
        <title>Function and Phylogeny of Bacterial Butyryl Coenzyme A:Acetate Transferases and Their Diversity in the Proximal Colon of Swine.</title>
        <authorList>
            <person name="Trachsel J."/>
            <person name="Bayles D.O."/>
            <person name="Looft T."/>
            <person name="Levine U.Y."/>
            <person name="Allen H.K."/>
        </authorList>
    </citation>
    <scope>NUCLEOTIDE SEQUENCE [LARGE SCALE GENOMIC DNA]</scope>
    <source>
        <strain evidence="6 7">35-6-1</strain>
    </source>
</reference>
<evidence type="ECO:0000256" key="5">
    <source>
        <dbReference type="HAMAP-Rule" id="MF_01114"/>
    </source>
</evidence>
<keyword evidence="7" id="KW-1185">Reference proteome</keyword>
<accession>A0A848RFZ1</accession>
<evidence type="ECO:0000256" key="4">
    <source>
        <dbReference type="ARBA" id="ARBA00022490"/>
    </source>
</evidence>
<keyword evidence="4 5" id="KW-0963">Cytoplasm</keyword>
<organism evidence="6 7">
    <name type="scientific">Peptoniphilus porci</name>
    <dbReference type="NCBI Taxonomy" id="2652280"/>
    <lineage>
        <taxon>Bacteria</taxon>
        <taxon>Bacillati</taxon>
        <taxon>Bacillota</taxon>
        <taxon>Tissierellia</taxon>
        <taxon>Tissierellales</taxon>
        <taxon>Peptoniphilaceae</taxon>
        <taxon>Peptoniphilus</taxon>
    </lineage>
</organism>
<gene>
    <name evidence="5" type="primary">recX</name>
    <name evidence="6" type="ORF">BIV18_01300</name>
</gene>
<dbReference type="GO" id="GO:0005737">
    <property type="term" value="C:cytoplasm"/>
    <property type="evidence" value="ECO:0007669"/>
    <property type="project" value="UniProtKB-SubCell"/>
</dbReference>
<dbReference type="HAMAP" id="MF_01114">
    <property type="entry name" value="RecX"/>
    <property type="match status" value="1"/>
</dbReference>
<proteinExistence type="inferred from homology"/>
<evidence type="ECO:0000256" key="1">
    <source>
        <dbReference type="ARBA" id="ARBA00004496"/>
    </source>
</evidence>
<dbReference type="Pfam" id="PF02631">
    <property type="entry name" value="RecX_HTH2"/>
    <property type="match status" value="1"/>
</dbReference>
<name>A0A1U7LYA5_9FIRM</name>
<dbReference type="Gene3D" id="1.10.10.10">
    <property type="entry name" value="Winged helix-like DNA-binding domain superfamily/Winged helix DNA-binding domain"/>
    <property type="match status" value="2"/>
</dbReference>
<comment type="subcellular location">
    <subcellularLocation>
        <location evidence="1 5">Cytoplasm</location>
    </subcellularLocation>
</comment>
<sequence>MIISNISFEKKKFHILFDNGEEIEISEETLIEFGLYKGQEVEDEFIEKLKFEDEKSKALLISYKFLQRNKTEKQLIDHLYKNKVNKNIIDIIIPILNEKKYLNDEDYAKRYLYDAMNIKKYGRIKTIYMLRSKGIDNRIIEKIMKDYDYELEYLNAEKLISKKLDVNEKDLKKINSAKKYLQSRGFEFEIVNFTVDEYLNGESYV</sequence>
<comment type="similarity">
    <text evidence="2 5">Belongs to the RecX family.</text>
</comment>
<evidence type="ECO:0000313" key="7">
    <source>
        <dbReference type="Proteomes" id="UP000187166"/>
    </source>
</evidence>
<dbReference type="Proteomes" id="UP000187166">
    <property type="component" value="Unassembled WGS sequence"/>
</dbReference>
<accession>A0A1U7LYA5</accession>
<dbReference type="STRING" id="1465756.BIV18_01300"/>
<evidence type="ECO:0000256" key="3">
    <source>
        <dbReference type="ARBA" id="ARBA00018111"/>
    </source>
</evidence>
<comment type="function">
    <text evidence="5">Modulates RecA activity.</text>
</comment>
<comment type="caution">
    <text evidence="6">The sequence shown here is derived from an EMBL/GenBank/DDBJ whole genome shotgun (WGS) entry which is preliminary data.</text>
</comment>
<evidence type="ECO:0000313" key="6">
    <source>
        <dbReference type="EMBL" id="OLR64276.1"/>
    </source>
</evidence>
<dbReference type="EMBL" id="MJIH01000001">
    <property type="protein sequence ID" value="OLR64276.1"/>
    <property type="molecule type" value="Genomic_DNA"/>
</dbReference>
<protein>
    <recommendedName>
        <fullName evidence="3 5">Regulatory protein RecX</fullName>
    </recommendedName>
</protein>
<dbReference type="RefSeq" id="WP_075658920.1">
    <property type="nucleotide sequence ID" value="NZ_JABDSR010000001.1"/>
</dbReference>
<dbReference type="InterPro" id="IPR036388">
    <property type="entry name" value="WH-like_DNA-bd_sf"/>
</dbReference>
<dbReference type="PANTHER" id="PTHR33602:SF1">
    <property type="entry name" value="REGULATORY PROTEIN RECX FAMILY PROTEIN"/>
    <property type="match status" value="1"/>
</dbReference>
<evidence type="ECO:0000256" key="2">
    <source>
        <dbReference type="ARBA" id="ARBA00009695"/>
    </source>
</evidence>
<dbReference type="InterPro" id="IPR003783">
    <property type="entry name" value="Regulatory_RecX"/>
</dbReference>
<dbReference type="PANTHER" id="PTHR33602">
    <property type="entry name" value="REGULATORY PROTEIN RECX FAMILY PROTEIN"/>
    <property type="match status" value="1"/>
</dbReference>
<dbReference type="GO" id="GO:0006282">
    <property type="term" value="P:regulation of DNA repair"/>
    <property type="evidence" value="ECO:0007669"/>
    <property type="project" value="UniProtKB-UniRule"/>
</dbReference>
<dbReference type="InterPro" id="IPR053924">
    <property type="entry name" value="RecX_HTH_2nd"/>
</dbReference>